<dbReference type="GO" id="GO:0016989">
    <property type="term" value="F:sigma factor antagonist activity"/>
    <property type="evidence" value="ECO:0007669"/>
    <property type="project" value="TreeGrafter"/>
</dbReference>
<evidence type="ECO:0000256" key="1">
    <source>
        <dbReference type="SAM" id="Phobius"/>
    </source>
</evidence>
<proteinExistence type="predicted"/>
<dbReference type="InterPro" id="IPR051474">
    <property type="entry name" value="Anti-sigma-K/W_factor"/>
</dbReference>
<dbReference type="Proteomes" id="UP000648908">
    <property type="component" value="Unassembled WGS sequence"/>
</dbReference>
<feature type="domain" description="Anti-sigma K factor RskA C-terminal" evidence="2">
    <location>
        <begin position="97"/>
        <end position="213"/>
    </location>
</feature>
<protein>
    <submittedName>
        <fullName evidence="3">Anti-sigma factor</fullName>
    </submittedName>
</protein>
<keyword evidence="1" id="KW-0472">Membrane</keyword>
<dbReference type="GO" id="GO:0006417">
    <property type="term" value="P:regulation of translation"/>
    <property type="evidence" value="ECO:0007669"/>
    <property type="project" value="TreeGrafter"/>
</dbReference>
<dbReference type="PANTHER" id="PTHR37461">
    <property type="entry name" value="ANTI-SIGMA-K FACTOR RSKA"/>
    <property type="match status" value="1"/>
</dbReference>
<keyword evidence="1" id="KW-0812">Transmembrane</keyword>
<name>A0A8K0V7T8_9RHOB</name>
<keyword evidence="4" id="KW-1185">Reference proteome</keyword>
<evidence type="ECO:0000313" key="4">
    <source>
        <dbReference type="Proteomes" id="UP000648908"/>
    </source>
</evidence>
<dbReference type="InterPro" id="IPR018764">
    <property type="entry name" value="RskA_C"/>
</dbReference>
<feature type="transmembrane region" description="Helical" evidence="1">
    <location>
        <begin position="90"/>
        <end position="108"/>
    </location>
</feature>
<dbReference type="GO" id="GO:0005886">
    <property type="term" value="C:plasma membrane"/>
    <property type="evidence" value="ECO:0007669"/>
    <property type="project" value="InterPro"/>
</dbReference>
<dbReference type="AlphaFoldDB" id="A0A8K0V7T8"/>
<keyword evidence="1" id="KW-1133">Transmembrane helix</keyword>
<dbReference type="PANTHER" id="PTHR37461:SF1">
    <property type="entry name" value="ANTI-SIGMA-K FACTOR RSKA"/>
    <property type="match status" value="1"/>
</dbReference>
<dbReference type="RefSeq" id="WP_202688195.1">
    <property type="nucleotide sequence ID" value="NZ_JAESVN010000003.1"/>
</dbReference>
<comment type="caution">
    <text evidence="3">The sequence shown here is derived from an EMBL/GenBank/DDBJ whole genome shotgun (WGS) entry which is preliminary data.</text>
</comment>
<gene>
    <name evidence="3" type="ORF">JL811_08800</name>
</gene>
<reference evidence="3" key="1">
    <citation type="submission" date="2021-01" db="EMBL/GenBank/DDBJ databases">
        <title>Tabrizicola alba sp. nov. a motile alkaliphilic bacterium isolated from a soda lake.</title>
        <authorList>
            <person name="Szuroczki S."/>
            <person name="Abbaszade G."/>
            <person name="Schumann P."/>
            <person name="Toth E."/>
        </authorList>
    </citation>
    <scope>NUCLEOTIDE SEQUENCE</scope>
    <source>
        <strain evidence="3">DMG-N-6</strain>
    </source>
</reference>
<accession>A0A8K0V7T8</accession>
<organism evidence="3 4">
    <name type="scientific">Szabonella alba</name>
    <dbReference type="NCBI Taxonomy" id="2804194"/>
    <lineage>
        <taxon>Bacteria</taxon>
        <taxon>Pseudomonadati</taxon>
        <taxon>Pseudomonadota</taxon>
        <taxon>Alphaproteobacteria</taxon>
        <taxon>Rhodobacterales</taxon>
        <taxon>Paracoccaceae</taxon>
        <taxon>Szabonella</taxon>
    </lineage>
</organism>
<evidence type="ECO:0000313" key="3">
    <source>
        <dbReference type="EMBL" id="MBL4917319.1"/>
    </source>
</evidence>
<sequence>MTPPQPPLDDADDLLAAEYVLGVLSIDERIGAENRARRDAGFADAMAAWELRLAGLNENFHEIKAPNLLPRLEERLFGKPEPRPPFWRNWFLGAGSAAALAIAVLAFLPMTTPPPGTAPQHLATLSAEAGSLRYDIGLEGDELHIIRVAGEAAEAGRVHELWLIAGEAAPVSLGLIGTEPTVLPASGLAPGVVLAVSLEPEGGAPGGAPTGPVLVTGVVEDL</sequence>
<dbReference type="Pfam" id="PF10099">
    <property type="entry name" value="RskA_C"/>
    <property type="match status" value="1"/>
</dbReference>
<dbReference type="EMBL" id="JAESVN010000003">
    <property type="protein sequence ID" value="MBL4917319.1"/>
    <property type="molecule type" value="Genomic_DNA"/>
</dbReference>
<evidence type="ECO:0000259" key="2">
    <source>
        <dbReference type="Pfam" id="PF10099"/>
    </source>
</evidence>